<keyword evidence="3" id="KW-0472">Membrane</keyword>
<dbReference type="CDD" id="cd13403">
    <property type="entry name" value="MLTF-like"/>
    <property type="match status" value="1"/>
</dbReference>
<dbReference type="Gene3D" id="3.40.190.10">
    <property type="entry name" value="Periplasmic binding protein-like II"/>
    <property type="match status" value="2"/>
</dbReference>
<evidence type="ECO:0000256" key="3">
    <source>
        <dbReference type="ARBA" id="ARBA00023237"/>
    </source>
</evidence>
<dbReference type="InterPro" id="IPR001638">
    <property type="entry name" value="Solute-binding_3/MltF_N"/>
</dbReference>
<dbReference type="SMART" id="SM00062">
    <property type="entry name" value="PBPb"/>
    <property type="match status" value="1"/>
</dbReference>
<dbReference type="SUPFAM" id="SSF53850">
    <property type="entry name" value="Periplasmic binding protein-like II"/>
    <property type="match status" value="1"/>
</dbReference>
<proteinExistence type="predicted"/>
<dbReference type="CDD" id="cd01009">
    <property type="entry name" value="PBP2_YfhD_N"/>
    <property type="match status" value="1"/>
</dbReference>
<dbReference type="Gene3D" id="1.10.530.10">
    <property type="match status" value="1"/>
</dbReference>
<dbReference type="PANTHER" id="PTHR35936">
    <property type="entry name" value="MEMBRANE-BOUND LYTIC MUREIN TRANSGLYCOSYLASE F"/>
    <property type="match status" value="1"/>
</dbReference>
<evidence type="ECO:0000259" key="4">
    <source>
        <dbReference type="SMART" id="SM00062"/>
    </source>
</evidence>
<dbReference type="Pfam" id="PF00497">
    <property type="entry name" value="SBP_bac_3"/>
    <property type="match status" value="1"/>
</dbReference>
<evidence type="ECO:0000313" key="6">
    <source>
        <dbReference type="Proteomes" id="UP001165381"/>
    </source>
</evidence>
<dbReference type="EMBL" id="JAMFLZ010000005">
    <property type="protein sequence ID" value="MCL6295877.1"/>
    <property type="molecule type" value="Genomic_DNA"/>
</dbReference>
<name>A0ABT0QFV6_9FLAO</name>
<dbReference type="Proteomes" id="UP001165381">
    <property type="component" value="Unassembled WGS sequence"/>
</dbReference>
<sequence length="480" mass="55928">MKKKVGLNINIRLLYLVLFLFFCCEKETINKNEIPETNEKWDLEQIKASGTLRALTVYSGTSYFLYKGRPMGYEFELLERFAEYLDVDLEIIVVNNANDLFEKLNNGEGDIIAHGLTITNDRKEYVSFTNHLYLTKQVLVQKKPDNWRSISWGKLKKALVHDPIDLLGDTISVRSETSYKERISSLSEELGGTIHINLMSGELATDEIIKKVADGEIKYTIADNNIASIMGTYYPVLDVKLPVSFSQRIAWATRHDSQDLLNATNDWLKQIKRKIDFNVIYNKYFKNKKYYKRRIKSNFYSLNKQQISPYDGLIKKYTKPLNWDWRLVASQVYQESKFDPRVSSWAKASGLMQLMPKTAEELGVTNRSDPEQSIKGGTKYLKQLWKNFEHITDSIQRTKFVLASYNCGLGHVFDAQRLAEVEGLQKDVWDDHVETTILKLSKAKHYNHPVVKYGYVRGLEPYNYVKQIFERYKHYTQFIE</sequence>
<comment type="caution">
    <text evidence="5">The sequence shown here is derived from an EMBL/GenBank/DDBJ whole genome shotgun (WGS) entry which is preliminary data.</text>
</comment>
<gene>
    <name evidence="5" type="ORF">M3P09_12780</name>
</gene>
<evidence type="ECO:0000256" key="1">
    <source>
        <dbReference type="ARBA" id="ARBA00004339"/>
    </source>
</evidence>
<accession>A0ABT0QFV6</accession>
<reference evidence="5" key="1">
    <citation type="submission" date="2022-05" db="EMBL/GenBank/DDBJ databases">
        <authorList>
            <person name="Park J.-S."/>
        </authorList>
    </citation>
    <scope>NUCLEOTIDE SEQUENCE</scope>
    <source>
        <strain evidence="5">2012CJ34-3</strain>
    </source>
</reference>
<evidence type="ECO:0000256" key="2">
    <source>
        <dbReference type="ARBA" id="ARBA00022729"/>
    </source>
</evidence>
<keyword evidence="2" id="KW-0732">Signal</keyword>
<dbReference type="SUPFAM" id="SSF53955">
    <property type="entry name" value="Lysozyme-like"/>
    <property type="match status" value="1"/>
</dbReference>
<dbReference type="Pfam" id="PF01464">
    <property type="entry name" value="SLT"/>
    <property type="match status" value="1"/>
</dbReference>
<dbReference type="RefSeq" id="WP_249973439.1">
    <property type="nucleotide sequence ID" value="NZ_JAMFLZ010000005.1"/>
</dbReference>
<keyword evidence="3" id="KW-0998">Cell outer membrane</keyword>
<comment type="subcellular location">
    <subcellularLocation>
        <location evidence="1">Cell outer membrane</location>
        <topology evidence="1">Peripheral membrane protein</topology>
    </subcellularLocation>
</comment>
<dbReference type="InterPro" id="IPR023346">
    <property type="entry name" value="Lysozyme-like_dom_sf"/>
</dbReference>
<feature type="domain" description="Solute-binding protein family 3/N-terminal" evidence="4">
    <location>
        <begin position="51"/>
        <end position="288"/>
    </location>
</feature>
<protein>
    <submittedName>
        <fullName evidence="5">Transporter substrate-binding domain-containing protein</fullName>
    </submittedName>
</protein>
<dbReference type="InterPro" id="IPR008258">
    <property type="entry name" value="Transglycosylase_SLT_dom_1"/>
</dbReference>
<evidence type="ECO:0000313" key="5">
    <source>
        <dbReference type="EMBL" id="MCL6295877.1"/>
    </source>
</evidence>
<keyword evidence="6" id="KW-1185">Reference proteome</keyword>
<organism evidence="5 6">
    <name type="scientific">Jejuia spongiicola</name>
    <dbReference type="NCBI Taxonomy" id="2942207"/>
    <lineage>
        <taxon>Bacteria</taxon>
        <taxon>Pseudomonadati</taxon>
        <taxon>Bacteroidota</taxon>
        <taxon>Flavobacteriia</taxon>
        <taxon>Flavobacteriales</taxon>
        <taxon>Flavobacteriaceae</taxon>
        <taxon>Jejuia</taxon>
    </lineage>
</organism>